<evidence type="ECO:0000256" key="1">
    <source>
        <dbReference type="SAM" id="Phobius"/>
    </source>
</evidence>
<dbReference type="EMBL" id="MU866040">
    <property type="protein sequence ID" value="KAK4442001.1"/>
    <property type="molecule type" value="Genomic_DNA"/>
</dbReference>
<keyword evidence="1" id="KW-0812">Transmembrane</keyword>
<evidence type="ECO:0000313" key="3">
    <source>
        <dbReference type="Proteomes" id="UP001321760"/>
    </source>
</evidence>
<feature type="transmembrane region" description="Helical" evidence="1">
    <location>
        <begin position="43"/>
        <end position="68"/>
    </location>
</feature>
<evidence type="ECO:0000313" key="2">
    <source>
        <dbReference type="EMBL" id="KAK4442001.1"/>
    </source>
</evidence>
<sequence>WASWVTTDFGTVVLYRALQIQDGGLVGSGSNTKNKTIVLRGDVLAEAVSAVFTSVYLIGMATAGFAPAQEQQQQVNATGMLETELTRLYVVPWVAGAILAALAVTCVISGLVLWYARKHRTQLFEEPVGLLAQAALVVDGDLVDVVQGAMASEGFDGKVVEAVWKDRKREPPKDSPVSGYWEMHRESGLKVKISRTNCR</sequence>
<comment type="caution">
    <text evidence="2">The sequence shown here is derived from an EMBL/GenBank/DDBJ whole genome shotgun (WGS) entry which is preliminary data.</text>
</comment>
<reference evidence="2" key="2">
    <citation type="submission" date="2023-05" db="EMBL/GenBank/DDBJ databases">
        <authorList>
            <consortium name="Lawrence Berkeley National Laboratory"/>
            <person name="Steindorff A."/>
            <person name="Hensen N."/>
            <person name="Bonometti L."/>
            <person name="Westerberg I."/>
            <person name="Brannstrom I.O."/>
            <person name="Guillou S."/>
            <person name="Cros-Aarteil S."/>
            <person name="Calhoun S."/>
            <person name="Haridas S."/>
            <person name="Kuo A."/>
            <person name="Mondo S."/>
            <person name="Pangilinan J."/>
            <person name="Riley R."/>
            <person name="Labutti K."/>
            <person name="Andreopoulos B."/>
            <person name="Lipzen A."/>
            <person name="Chen C."/>
            <person name="Yanf M."/>
            <person name="Daum C."/>
            <person name="Ng V."/>
            <person name="Clum A."/>
            <person name="Ohm R."/>
            <person name="Martin F."/>
            <person name="Silar P."/>
            <person name="Natvig D."/>
            <person name="Lalanne C."/>
            <person name="Gautier V."/>
            <person name="Ament-Velasquez S.L."/>
            <person name="Kruys A."/>
            <person name="Hutchinson M.I."/>
            <person name="Powell A.J."/>
            <person name="Barry K."/>
            <person name="Miller A.N."/>
            <person name="Grigoriev I.V."/>
            <person name="Debuchy R."/>
            <person name="Gladieux P."/>
            <person name="Thoren M.H."/>
            <person name="Johannesson H."/>
        </authorList>
    </citation>
    <scope>NUCLEOTIDE SEQUENCE</scope>
    <source>
        <strain evidence="2">PSN243</strain>
    </source>
</reference>
<keyword evidence="1" id="KW-1133">Transmembrane helix</keyword>
<organism evidence="2 3">
    <name type="scientific">Podospora aff. communis PSN243</name>
    <dbReference type="NCBI Taxonomy" id="3040156"/>
    <lineage>
        <taxon>Eukaryota</taxon>
        <taxon>Fungi</taxon>
        <taxon>Dikarya</taxon>
        <taxon>Ascomycota</taxon>
        <taxon>Pezizomycotina</taxon>
        <taxon>Sordariomycetes</taxon>
        <taxon>Sordariomycetidae</taxon>
        <taxon>Sordariales</taxon>
        <taxon>Podosporaceae</taxon>
        <taxon>Podospora</taxon>
    </lineage>
</organism>
<keyword evidence="3" id="KW-1185">Reference proteome</keyword>
<name>A0AAV9FWT2_9PEZI</name>
<keyword evidence="1" id="KW-0472">Membrane</keyword>
<dbReference type="AlphaFoldDB" id="A0AAV9FWT2"/>
<accession>A0AAV9FWT2</accession>
<gene>
    <name evidence="2" type="ORF">QBC34DRAFT_387756</name>
</gene>
<feature type="non-terminal residue" evidence="2">
    <location>
        <position position="1"/>
    </location>
</feature>
<proteinExistence type="predicted"/>
<feature type="transmembrane region" description="Helical" evidence="1">
    <location>
        <begin position="88"/>
        <end position="116"/>
    </location>
</feature>
<dbReference type="Proteomes" id="UP001321760">
    <property type="component" value="Unassembled WGS sequence"/>
</dbReference>
<protein>
    <submittedName>
        <fullName evidence="2">Uncharacterized protein</fullName>
    </submittedName>
</protein>
<reference evidence="2" key="1">
    <citation type="journal article" date="2023" name="Mol. Phylogenet. Evol.">
        <title>Genome-scale phylogeny and comparative genomics of the fungal order Sordariales.</title>
        <authorList>
            <person name="Hensen N."/>
            <person name="Bonometti L."/>
            <person name="Westerberg I."/>
            <person name="Brannstrom I.O."/>
            <person name="Guillou S."/>
            <person name="Cros-Aarteil S."/>
            <person name="Calhoun S."/>
            <person name="Haridas S."/>
            <person name="Kuo A."/>
            <person name="Mondo S."/>
            <person name="Pangilinan J."/>
            <person name="Riley R."/>
            <person name="LaButti K."/>
            <person name="Andreopoulos B."/>
            <person name="Lipzen A."/>
            <person name="Chen C."/>
            <person name="Yan M."/>
            <person name="Daum C."/>
            <person name="Ng V."/>
            <person name="Clum A."/>
            <person name="Steindorff A."/>
            <person name="Ohm R.A."/>
            <person name="Martin F."/>
            <person name="Silar P."/>
            <person name="Natvig D.O."/>
            <person name="Lalanne C."/>
            <person name="Gautier V."/>
            <person name="Ament-Velasquez S.L."/>
            <person name="Kruys A."/>
            <person name="Hutchinson M.I."/>
            <person name="Powell A.J."/>
            <person name="Barry K."/>
            <person name="Miller A.N."/>
            <person name="Grigoriev I.V."/>
            <person name="Debuchy R."/>
            <person name="Gladieux P."/>
            <person name="Hiltunen Thoren M."/>
            <person name="Johannesson H."/>
        </authorList>
    </citation>
    <scope>NUCLEOTIDE SEQUENCE</scope>
    <source>
        <strain evidence="2">PSN243</strain>
    </source>
</reference>